<comment type="caution">
    <text evidence="1">The sequence shown here is derived from an EMBL/GenBank/DDBJ whole genome shotgun (WGS) entry which is preliminary data.</text>
</comment>
<protein>
    <submittedName>
        <fullName evidence="1">Uncharacterized protein</fullName>
    </submittedName>
</protein>
<organism evidence="1 2">
    <name type="scientific">Ogataea polymorpha</name>
    <dbReference type="NCBI Taxonomy" id="460523"/>
    <lineage>
        <taxon>Eukaryota</taxon>
        <taxon>Fungi</taxon>
        <taxon>Dikarya</taxon>
        <taxon>Ascomycota</taxon>
        <taxon>Saccharomycotina</taxon>
        <taxon>Pichiomycetes</taxon>
        <taxon>Pichiales</taxon>
        <taxon>Pichiaceae</taxon>
        <taxon>Ogataea</taxon>
    </lineage>
</organism>
<accession>A0A9P8PRC7</accession>
<keyword evidence="2" id="KW-1185">Reference proteome</keyword>
<evidence type="ECO:0000313" key="2">
    <source>
        <dbReference type="Proteomes" id="UP000788993"/>
    </source>
</evidence>
<reference evidence="1" key="2">
    <citation type="submission" date="2021-01" db="EMBL/GenBank/DDBJ databases">
        <authorList>
            <person name="Schikora-Tamarit M.A."/>
        </authorList>
    </citation>
    <scope>NUCLEOTIDE SEQUENCE</scope>
    <source>
        <strain evidence="1">NCAIM Y.01608</strain>
    </source>
</reference>
<proteinExistence type="predicted"/>
<dbReference type="AlphaFoldDB" id="A0A9P8PRC7"/>
<gene>
    <name evidence="1" type="ORF">OGATHE_001331</name>
</gene>
<dbReference type="EMBL" id="JAEUBD010000146">
    <property type="protein sequence ID" value="KAH3676841.1"/>
    <property type="molecule type" value="Genomic_DNA"/>
</dbReference>
<evidence type="ECO:0000313" key="1">
    <source>
        <dbReference type="EMBL" id="KAH3676841.1"/>
    </source>
</evidence>
<reference evidence="1" key="1">
    <citation type="journal article" date="2021" name="Open Biol.">
        <title>Shared evolutionary footprints suggest mitochondrial oxidative damage underlies multiple complex I losses in fungi.</title>
        <authorList>
            <person name="Schikora-Tamarit M.A."/>
            <person name="Marcet-Houben M."/>
            <person name="Nosek J."/>
            <person name="Gabaldon T."/>
        </authorList>
    </citation>
    <scope>NUCLEOTIDE SEQUENCE</scope>
    <source>
        <strain evidence="1">NCAIM Y.01608</strain>
    </source>
</reference>
<sequence>MSTHHYLKNERRRAKIPCPLDSDIGYSSFSVTCVELPRSSSSGTSRCACATRPASSPSASGYEMAVNSLAPSSLSYLIKSSGYSTLLRFPHSSYSFLSLSEVYHWLSTTNLKTIFSKGNSTTLAKPTPVLSSWHVLDQPSNDPVTYTCLASLDSL</sequence>
<dbReference type="Proteomes" id="UP000788993">
    <property type="component" value="Unassembled WGS sequence"/>
</dbReference>
<name>A0A9P8PRC7_9ASCO</name>